<evidence type="ECO:0000313" key="1">
    <source>
        <dbReference type="Ensembl" id="ENSVURP00010006241.1"/>
    </source>
</evidence>
<dbReference type="PANTHER" id="PTHR45703">
    <property type="entry name" value="DYNEIN HEAVY CHAIN"/>
    <property type="match status" value="1"/>
</dbReference>
<protein>
    <recommendedName>
        <fullName evidence="3">Dynein heavy chain tail domain-containing protein</fullName>
    </recommendedName>
</protein>
<evidence type="ECO:0000313" key="2">
    <source>
        <dbReference type="Proteomes" id="UP000314987"/>
    </source>
</evidence>
<dbReference type="AlphaFoldDB" id="A0A4X2K820"/>
<evidence type="ECO:0008006" key="3">
    <source>
        <dbReference type="Google" id="ProtNLM"/>
    </source>
</evidence>
<dbReference type="GO" id="GO:0030286">
    <property type="term" value="C:dynein complex"/>
    <property type="evidence" value="ECO:0007669"/>
    <property type="project" value="InterPro"/>
</dbReference>
<sequence length="339" mass="39181">MLLEVNKFCQDHRWLRSIHQFLKKWGPQKLKLMQSWPAARYTKLITELESWQSQVSEVPTMLLTENLLLHINCNCVQTDIGEFSSSLSVRYNQSQELIKELSEFIQVLQNISADIQTIARCSQKLTEANEKSEDLEERVEYVLALSNLVRSHFGKLTYEDEELEIALLDVWETFLFERLQASEFLLSKQSTLVPQLKEMIAAALEEMEDLSIQAVSGPFIDPTQEQRSIQRQLINMERTYVSISVRLAELHHAYVILSGTEKLCKYVGLPLKIWVEKKSSILGAKQDGLIKNKNKNTNLISFSDKVINLVDQRNAIVPVFVNFSKAFINCHLILIHWKK</sequence>
<dbReference type="Proteomes" id="UP000314987">
    <property type="component" value="Unassembled WGS sequence"/>
</dbReference>
<organism evidence="1 2">
    <name type="scientific">Vombatus ursinus</name>
    <name type="common">Common wombat</name>
    <dbReference type="NCBI Taxonomy" id="29139"/>
    <lineage>
        <taxon>Eukaryota</taxon>
        <taxon>Metazoa</taxon>
        <taxon>Chordata</taxon>
        <taxon>Craniata</taxon>
        <taxon>Vertebrata</taxon>
        <taxon>Euteleostomi</taxon>
        <taxon>Mammalia</taxon>
        <taxon>Metatheria</taxon>
        <taxon>Diprotodontia</taxon>
        <taxon>Vombatidae</taxon>
        <taxon>Vombatus</taxon>
    </lineage>
</organism>
<keyword evidence="2" id="KW-1185">Reference proteome</keyword>
<dbReference type="InterPro" id="IPR026983">
    <property type="entry name" value="DHC"/>
</dbReference>
<dbReference type="GO" id="GO:0007018">
    <property type="term" value="P:microtubule-based movement"/>
    <property type="evidence" value="ECO:0007669"/>
    <property type="project" value="InterPro"/>
</dbReference>
<accession>A0A4X2K820</accession>
<dbReference type="GO" id="GO:0051959">
    <property type="term" value="F:dynein light intermediate chain binding"/>
    <property type="evidence" value="ECO:0007669"/>
    <property type="project" value="InterPro"/>
</dbReference>
<dbReference type="GeneTree" id="ENSGT00940000155523"/>
<proteinExistence type="predicted"/>
<dbReference type="Ensembl" id="ENSVURT00010007058.1">
    <property type="protein sequence ID" value="ENSVURP00010006241.1"/>
    <property type="gene ID" value="ENSVURG00010004771.1"/>
</dbReference>
<reference evidence="1" key="2">
    <citation type="submission" date="2025-08" db="UniProtKB">
        <authorList>
            <consortium name="Ensembl"/>
        </authorList>
    </citation>
    <scope>IDENTIFICATION</scope>
</reference>
<dbReference type="GO" id="GO:0045505">
    <property type="term" value="F:dynein intermediate chain binding"/>
    <property type="evidence" value="ECO:0007669"/>
    <property type="project" value="InterPro"/>
</dbReference>
<reference evidence="1" key="3">
    <citation type="submission" date="2025-09" db="UniProtKB">
        <authorList>
            <consortium name="Ensembl"/>
        </authorList>
    </citation>
    <scope>IDENTIFICATION</scope>
</reference>
<gene>
    <name evidence="1" type="primary">DNHD1</name>
</gene>
<reference evidence="2" key="1">
    <citation type="submission" date="2018-12" db="EMBL/GenBank/DDBJ databases">
        <authorList>
            <person name="Yazar S."/>
        </authorList>
    </citation>
    <scope>NUCLEOTIDE SEQUENCE [LARGE SCALE GENOMIC DNA]</scope>
</reference>
<dbReference type="PANTHER" id="PTHR45703:SF36">
    <property type="entry name" value="DYNEIN HEAVY CHAIN, CYTOPLASMIC"/>
    <property type="match status" value="1"/>
</dbReference>
<name>A0A4X2K820_VOMUR</name>